<evidence type="ECO:0000259" key="1">
    <source>
        <dbReference type="PROSITE" id="PS51186"/>
    </source>
</evidence>
<dbReference type="InterPro" id="IPR000182">
    <property type="entry name" value="GNAT_dom"/>
</dbReference>
<name>A0A0A3I191_9BACL</name>
<dbReference type="eggNOG" id="COG1670">
    <property type="taxonomic scope" value="Bacteria"/>
</dbReference>
<dbReference type="EMBL" id="JPVN01000020">
    <property type="protein sequence ID" value="KGR77250.1"/>
    <property type="molecule type" value="Genomic_DNA"/>
</dbReference>
<dbReference type="Pfam" id="PF00583">
    <property type="entry name" value="Acetyltransf_1"/>
    <property type="match status" value="1"/>
</dbReference>
<dbReference type="OrthoDB" id="423921at2"/>
<accession>A0A0A3I191</accession>
<proteinExistence type="predicted"/>
<keyword evidence="2" id="KW-0808">Transferase</keyword>
<organism evidence="2 3">
    <name type="scientific">Ureibacillus manganicus DSM 26584</name>
    <dbReference type="NCBI Taxonomy" id="1384049"/>
    <lineage>
        <taxon>Bacteria</taxon>
        <taxon>Bacillati</taxon>
        <taxon>Bacillota</taxon>
        <taxon>Bacilli</taxon>
        <taxon>Bacillales</taxon>
        <taxon>Caryophanaceae</taxon>
        <taxon>Ureibacillus</taxon>
    </lineage>
</organism>
<dbReference type="Proteomes" id="UP000030416">
    <property type="component" value="Unassembled WGS sequence"/>
</dbReference>
<protein>
    <submittedName>
        <fullName evidence="2">Acetyltransferase</fullName>
    </submittedName>
</protein>
<feature type="domain" description="N-acetyltransferase" evidence="1">
    <location>
        <begin position="1"/>
        <end position="149"/>
    </location>
</feature>
<reference evidence="2 3" key="1">
    <citation type="submission" date="2014-02" db="EMBL/GenBank/DDBJ databases">
        <title>Draft genome sequence of Lysinibacillus manganicus DSM 26584T.</title>
        <authorList>
            <person name="Zhang F."/>
            <person name="Wang G."/>
            <person name="Zhang L."/>
        </authorList>
    </citation>
    <scope>NUCLEOTIDE SEQUENCE [LARGE SCALE GENOMIC DNA]</scope>
    <source>
        <strain evidence="2 3">DSM 26584</strain>
    </source>
</reference>
<keyword evidence="3" id="KW-1185">Reference proteome</keyword>
<gene>
    <name evidence="2" type="ORF">CD29_15410</name>
</gene>
<comment type="caution">
    <text evidence="2">The sequence shown here is derived from an EMBL/GenBank/DDBJ whole genome shotgun (WGS) entry which is preliminary data.</text>
</comment>
<evidence type="ECO:0000313" key="2">
    <source>
        <dbReference type="EMBL" id="KGR77250.1"/>
    </source>
</evidence>
<dbReference type="SUPFAM" id="SSF55729">
    <property type="entry name" value="Acyl-CoA N-acyltransferases (Nat)"/>
    <property type="match status" value="1"/>
</dbReference>
<dbReference type="STRING" id="1384049.CD29_15410"/>
<sequence length="149" mass="16975">MNRGFAEEILSWKYEPPYDLYNNELSEDAIQELLTSNYKAVVNNDNDLIGFYCAGNSAQVPAGHQFGVYKESYLDLGIGMKPALTGAGNGTKFFSFILEQIQKDHELPLRLTVAKFNERAIRLYEKLGFVREAEFKNTTTEFITMVKEN</sequence>
<evidence type="ECO:0000313" key="3">
    <source>
        <dbReference type="Proteomes" id="UP000030416"/>
    </source>
</evidence>
<dbReference type="GO" id="GO:0016747">
    <property type="term" value="F:acyltransferase activity, transferring groups other than amino-acyl groups"/>
    <property type="evidence" value="ECO:0007669"/>
    <property type="project" value="InterPro"/>
</dbReference>
<dbReference type="PROSITE" id="PS51186">
    <property type="entry name" value="GNAT"/>
    <property type="match status" value="1"/>
</dbReference>
<dbReference type="AlphaFoldDB" id="A0A0A3I191"/>
<dbReference type="Gene3D" id="3.40.630.30">
    <property type="match status" value="1"/>
</dbReference>
<dbReference type="InterPro" id="IPR016181">
    <property type="entry name" value="Acyl_CoA_acyltransferase"/>
</dbReference>